<proteinExistence type="predicted"/>
<sequence>MANVLISPVLRLQLSRRDLLASGRQSEEHFSTFFNNPSLRLHFLGTLPKAVNKPISQQTRISFDMATSNDNQLPSTPSASDICMHGALPVSSSPASPAPAIGATQQPPSASVLPEAAPPSFPLRSFNSSLTLNTYDSLNSSNNSLSTAPQIRILDSPRFFGPFSTSQIPLLPTAPEPAATSTTLVDPTGGIWDGTNPPTAAPPAHRAETSYTCPHQPTSSPSPCPLCGDATLVDAGEGNNTFMQNPNRVIVPMEVEDPPHQDPRGLSEKIMDAICCPCVAIFAFVQRNERLKPVIVVFMITGTIVTAFLILFAASKFFSPEKVQRGWVGPGSAGPVDR</sequence>
<accession>A0A3N4ID65</accession>
<dbReference type="Proteomes" id="UP000275078">
    <property type="component" value="Unassembled WGS sequence"/>
</dbReference>
<name>A0A3N4ID65_ASCIM</name>
<feature type="region of interest" description="Disordered" evidence="1">
    <location>
        <begin position="91"/>
        <end position="114"/>
    </location>
</feature>
<dbReference type="AlphaFoldDB" id="A0A3N4ID65"/>
<feature type="compositionally biased region" description="Low complexity" evidence="1">
    <location>
        <begin position="91"/>
        <end position="100"/>
    </location>
</feature>
<keyword evidence="4" id="KW-1185">Reference proteome</keyword>
<protein>
    <submittedName>
        <fullName evidence="3">Uncharacterized protein</fullName>
    </submittedName>
</protein>
<evidence type="ECO:0000313" key="3">
    <source>
        <dbReference type="EMBL" id="RPA82080.1"/>
    </source>
</evidence>
<evidence type="ECO:0000256" key="1">
    <source>
        <dbReference type="SAM" id="MobiDB-lite"/>
    </source>
</evidence>
<feature type="transmembrane region" description="Helical" evidence="2">
    <location>
        <begin position="294"/>
        <end position="315"/>
    </location>
</feature>
<keyword evidence="2" id="KW-0472">Membrane</keyword>
<keyword evidence="2" id="KW-1133">Transmembrane helix</keyword>
<gene>
    <name evidence="3" type="ORF">BJ508DRAFT_345189</name>
</gene>
<organism evidence="3 4">
    <name type="scientific">Ascobolus immersus RN42</name>
    <dbReference type="NCBI Taxonomy" id="1160509"/>
    <lineage>
        <taxon>Eukaryota</taxon>
        <taxon>Fungi</taxon>
        <taxon>Dikarya</taxon>
        <taxon>Ascomycota</taxon>
        <taxon>Pezizomycotina</taxon>
        <taxon>Pezizomycetes</taxon>
        <taxon>Pezizales</taxon>
        <taxon>Ascobolaceae</taxon>
        <taxon>Ascobolus</taxon>
    </lineage>
</organism>
<dbReference type="EMBL" id="ML119674">
    <property type="protein sequence ID" value="RPA82080.1"/>
    <property type="molecule type" value="Genomic_DNA"/>
</dbReference>
<keyword evidence="2" id="KW-0812">Transmembrane</keyword>
<evidence type="ECO:0000313" key="4">
    <source>
        <dbReference type="Proteomes" id="UP000275078"/>
    </source>
</evidence>
<evidence type="ECO:0000256" key="2">
    <source>
        <dbReference type="SAM" id="Phobius"/>
    </source>
</evidence>
<reference evidence="3 4" key="1">
    <citation type="journal article" date="2018" name="Nat. Ecol. Evol.">
        <title>Pezizomycetes genomes reveal the molecular basis of ectomycorrhizal truffle lifestyle.</title>
        <authorList>
            <person name="Murat C."/>
            <person name="Payen T."/>
            <person name="Noel B."/>
            <person name="Kuo A."/>
            <person name="Morin E."/>
            <person name="Chen J."/>
            <person name="Kohler A."/>
            <person name="Krizsan K."/>
            <person name="Balestrini R."/>
            <person name="Da Silva C."/>
            <person name="Montanini B."/>
            <person name="Hainaut M."/>
            <person name="Levati E."/>
            <person name="Barry K.W."/>
            <person name="Belfiori B."/>
            <person name="Cichocki N."/>
            <person name="Clum A."/>
            <person name="Dockter R.B."/>
            <person name="Fauchery L."/>
            <person name="Guy J."/>
            <person name="Iotti M."/>
            <person name="Le Tacon F."/>
            <person name="Lindquist E.A."/>
            <person name="Lipzen A."/>
            <person name="Malagnac F."/>
            <person name="Mello A."/>
            <person name="Molinier V."/>
            <person name="Miyauchi S."/>
            <person name="Poulain J."/>
            <person name="Riccioni C."/>
            <person name="Rubini A."/>
            <person name="Sitrit Y."/>
            <person name="Splivallo R."/>
            <person name="Traeger S."/>
            <person name="Wang M."/>
            <person name="Zifcakova L."/>
            <person name="Wipf D."/>
            <person name="Zambonelli A."/>
            <person name="Paolocci F."/>
            <person name="Nowrousian M."/>
            <person name="Ottonello S."/>
            <person name="Baldrian P."/>
            <person name="Spatafora J.W."/>
            <person name="Henrissat B."/>
            <person name="Nagy L.G."/>
            <person name="Aury J.M."/>
            <person name="Wincker P."/>
            <person name="Grigoriev I.V."/>
            <person name="Bonfante P."/>
            <person name="Martin F.M."/>
        </authorList>
    </citation>
    <scope>NUCLEOTIDE SEQUENCE [LARGE SCALE GENOMIC DNA]</scope>
    <source>
        <strain evidence="3 4">RN42</strain>
    </source>
</reference>